<gene>
    <name evidence="1" type="ORF">SAMN04488557_1338</name>
</gene>
<dbReference type="OrthoDB" id="8083457at2"/>
<organism evidence="1 2">
    <name type="scientific">Hyphomicrobium facile</name>
    <dbReference type="NCBI Taxonomy" id="51670"/>
    <lineage>
        <taxon>Bacteria</taxon>
        <taxon>Pseudomonadati</taxon>
        <taxon>Pseudomonadota</taxon>
        <taxon>Alphaproteobacteria</taxon>
        <taxon>Hyphomicrobiales</taxon>
        <taxon>Hyphomicrobiaceae</taxon>
        <taxon>Hyphomicrobium</taxon>
    </lineage>
</organism>
<protein>
    <submittedName>
        <fullName evidence="1">Uncharacterized protein</fullName>
    </submittedName>
</protein>
<dbReference type="AlphaFoldDB" id="A0A1I7N573"/>
<reference evidence="2" key="1">
    <citation type="submission" date="2016-10" db="EMBL/GenBank/DDBJ databases">
        <authorList>
            <person name="Varghese N."/>
            <person name="Submissions S."/>
        </authorList>
    </citation>
    <scope>NUCLEOTIDE SEQUENCE [LARGE SCALE GENOMIC DNA]</scope>
    <source>
        <strain evidence="2">DSM 1565</strain>
    </source>
</reference>
<dbReference type="STRING" id="51670.SAMN04488557_1338"/>
<dbReference type="RefSeq" id="WP_143111349.1">
    <property type="nucleotide sequence ID" value="NZ_FPCH01000001.1"/>
</dbReference>
<evidence type="ECO:0000313" key="2">
    <source>
        <dbReference type="Proteomes" id="UP000199423"/>
    </source>
</evidence>
<sequence>MFMMSDLTISAFPRTLSQGRRQPKFSFVDPVPVGPAIGNYRGHEFPEYMRDASGRHFIFSGIASRRSDRRLIADNLRTGEVLAMPGLIYRLVDDANSERIARPFRGQKRCFRPAEA</sequence>
<accession>A0A1I7N573</accession>
<keyword evidence="2" id="KW-1185">Reference proteome</keyword>
<dbReference type="Proteomes" id="UP000199423">
    <property type="component" value="Unassembled WGS sequence"/>
</dbReference>
<dbReference type="EMBL" id="FPCH01000001">
    <property type="protein sequence ID" value="SFV29802.1"/>
    <property type="molecule type" value="Genomic_DNA"/>
</dbReference>
<evidence type="ECO:0000313" key="1">
    <source>
        <dbReference type="EMBL" id="SFV29802.1"/>
    </source>
</evidence>
<name>A0A1I7N573_9HYPH</name>
<proteinExistence type="predicted"/>